<dbReference type="EMBL" id="OV651825">
    <property type="protein sequence ID" value="CAH1102470.1"/>
    <property type="molecule type" value="Genomic_DNA"/>
</dbReference>
<accession>A0A9P0GA51</accession>
<organism evidence="7 8">
    <name type="scientific">Psylliodes chrysocephalus</name>
    <dbReference type="NCBI Taxonomy" id="3402493"/>
    <lineage>
        <taxon>Eukaryota</taxon>
        <taxon>Metazoa</taxon>
        <taxon>Ecdysozoa</taxon>
        <taxon>Arthropoda</taxon>
        <taxon>Hexapoda</taxon>
        <taxon>Insecta</taxon>
        <taxon>Pterygota</taxon>
        <taxon>Neoptera</taxon>
        <taxon>Endopterygota</taxon>
        <taxon>Coleoptera</taxon>
        <taxon>Polyphaga</taxon>
        <taxon>Cucujiformia</taxon>
        <taxon>Chrysomeloidea</taxon>
        <taxon>Chrysomelidae</taxon>
        <taxon>Galerucinae</taxon>
        <taxon>Alticini</taxon>
        <taxon>Psylliodes</taxon>
    </lineage>
</organism>
<dbReference type="InterPro" id="IPR017853">
    <property type="entry name" value="GH"/>
</dbReference>
<feature type="signal peptide" evidence="6">
    <location>
        <begin position="1"/>
        <end position="19"/>
    </location>
</feature>
<dbReference type="InterPro" id="IPR001360">
    <property type="entry name" value="Glyco_hydro_1"/>
</dbReference>
<dbReference type="PANTHER" id="PTHR10353">
    <property type="entry name" value="GLYCOSYL HYDROLASE"/>
    <property type="match status" value="1"/>
</dbReference>
<proteinExistence type="inferred from homology"/>
<feature type="region of interest" description="Disordered" evidence="5">
    <location>
        <begin position="22"/>
        <end position="47"/>
    </location>
</feature>
<feature type="chain" id="PRO_5040337525" evidence="6">
    <location>
        <begin position="20"/>
        <end position="526"/>
    </location>
</feature>
<dbReference type="PANTHER" id="PTHR10353:SF36">
    <property type="entry name" value="LP05116P"/>
    <property type="match status" value="1"/>
</dbReference>
<keyword evidence="8" id="KW-1185">Reference proteome</keyword>
<feature type="compositionally biased region" description="Basic residues" evidence="5">
    <location>
        <begin position="25"/>
        <end position="40"/>
    </location>
</feature>
<comment type="similarity">
    <text evidence="1 4">Belongs to the glycosyl hydrolase 1 family.</text>
</comment>
<dbReference type="SUPFAM" id="SSF51445">
    <property type="entry name" value="(Trans)glycosidases"/>
    <property type="match status" value="1"/>
</dbReference>
<evidence type="ECO:0000256" key="1">
    <source>
        <dbReference type="ARBA" id="ARBA00010838"/>
    </source>
</evidence>
<evidence type="ECO:0000256" key="6">
    <source>
        <dbReference type="SAM" id="SignalP"/>
    </source>
</evidence>
<keyword evidence="6" id="KW-0732">Signal</keyword>
<reference evidence="7" key="1">
    <citation type="submission" date="2022-01" db="EMBL/GenBank/DDBJ databases">
        <authorList>
            <person name="King R."/>
        </authorList>
    </citation>
    <scope>NUCLEOTIDE SEQUENCE</scope>
</reference>
<keyword evidence="3" id="KW-0326">Glycosidase</keyword>
<keyword evidence="2" id="KW-0378">Hydrolase</keyword>
<dbReference type="GO" id="GO:0008422">
    <property type="term" value="F:beta-glucosidase activity"/>
    <property type="evidence" value="ECO:0007669"/>
    <property type="project" value="TreeGrafter"/>
</dbReference>
<sequence>MNFLLQFFVLVVLGRASYGVPPPRHPPHHPPVHPPVHKHPPPPPPPLPPIEDHDIFPQSFSFGVSSGAYLHEGAWLQDGKGENVWDRFTHTNPSAILDGSNADESADSYNHIEEDVEILNNLTVRHYKFSLSWSRLIPQGHGEINKAAVCHYQRLLQLLKENQIEPIVDLFNGDLPQALEDKGGLLCDQFPLWYVEYVRVAFEIFGPSVKYWLTFNGPAEICNLGYGDGTFAPGVSDNPGVNDYICGHNVLKAHAEAYHLYDDVYRATQKGKIAMSLHSPWFEPASDCQSDKDASEQKLQFQIGWFAHPIYIGDYPQAMIDRIGQLSEQQGLCDSRLPRFTRKEIQWIKDTHDFYALCYFRTVTVKAVCDDSCLSPSFSADSGAEITGPIVGDDTWGIKNIILWVKNQYLNPSIFIINNGYIATDRTLEDYDRIEFIKSTLTHIRSAMINHDARVYGYTYHSYIDGFEWQFGYTLKLGLYDVEFDCSTKTRTARRSAAYYQNVCKFGCIDENCPPPHHHHQYYLDH</sequence>
<evidence type="ECO:0000256" key="4">
    <source>
        <dbReference type="RuleBase" id="RU003690"/>
    </source>
</evidence>
<evidence type="ECO:0000313" key="8">
    <source>
        <dbReference type="Proteomes" id="UP001153636"/>
    </source>
</evidence>
<protein>
    <submittedName>
        <fullName evidence="7">Uncharacterized protein</fullName>
    </submittedName>
</protein>
<dbReference type="GO" id="GO:0005975">
    <property type="term" value="P:carbohydrate metabolic process"/>
    <property type="evidence" value="ECO:0007669"/>
    <property type="project" value="InterPro"/>
</dbReference>
<dbReference type="Proteomes" id="UP001153636">
    <property type="component" value="Chromosome 13"/>
</dbReference>
<evidence type="ECO:0000256" key="5">
    <source>
        <dbReference type="SAM" id="MobiDB-lite"/>
    </source>
</evidence>
<evidence type="ECO:0000313" key="7">
    <source>
        <dbReference type="EMBL" id="CAH1102470.1"/>
    </source>
</evidence>
<dbReference type="PRINTS" id="PR00131">
    <property type="entry name" value="GLHYDRLASE1"/>
</dbReference>
<name>A0A9P0GA51_9CUCU</name>
<dbReference type="Pfam" id="PF00232">
    <property type="entry name" value="Glyco_hydro_1"/>
    <property type="match status" value="1"/>
</dbReference>
<evidence type="ECO:0000256" key="3">
    <source>
        <dbReference type="ARBA" id="ARBA00023295"/>
    </source>
</evidence>
<gene>
    <name evidence="7" type="ORF">PSYICH_LOCUS3726</name>
</gene>
<dbReference type="Gene3D" id="3.20.20.80">
    <property type="entry name" value="Glycosidases"/>
    <property type="match status" value="1"/>
</dbReference>
<evidence type="ECO:0000256" key="2">
    <source>
        <dbReference type="ARBA" id="ARBA00022801"/>
    </source>
</evidence>
<dbReference type="OrthoDB" id="6737095at2759"/>
<dbReference type="AlphaFoldDB" id="A0A9P0GA51"/>